<comment type="caution">
    <text evidence="1">The sequence shown here is derived from an EMBL/GenBank/DDBJ whole genome shotgun (WGS) entry which is preliminary data.</text>
</comment>
<evidence type="ECO:0000313" key="2">
    <source>
        <dbReference type="Proteomes" id="UP000198900"/>
    </source>
</evidence>
<protein>
    <submittedName>
        <fullName evidence="1">Uncharacterized protein</fullName>
    </submittedName>
</protein>
<dbReference type="AlphaFoldDB" id="A0A7Z7BCE6"/>
<gene>
    <name evidence="1" type="ORF">SAMN04487926_12254</name>
</gene>
<keyword evidence="2" id="KW-1185">Reference proteome</keyword>
<dbReference type="Proteomes" id="UP000198900">
    <property type="component" value="Unassembled WGS sequence"/>
</dbReference>
<organism evidence="1 2">
    <name type="scientific">Paraburkholderia steynii</name>
    <dbReference type="NCBI Taxonomy" id="1245441"/>
    <lineage>
        <taxon>Bacteria</taxon>
        <taxon>Pseudomonadati</taxon>
        <taxon>Pseudomonadota</taxon>
        <taxon>Betaproteobacteria</taxon>
        <taxon>Burkholderiales</taxon>
        <taxon>Burkholderiaceae</taxon>
        <taxon>Paraburkholderia</taxon>
    </lineage>
</organism>
<accession>A0A7Z7BCE6</accession>
<dbReference type="EMBL" id="FNDI01000022">
    <property type="protein sequence ID" value="SDI70562.1"/>
    <property type="molecule type" value="Genomic_DNA"/>
</dbReference>
<sequence length="90" mass="10325">MSANLDVSQFQPCPNGKNCTMEWVTRYGNWTYHAPGMRDVTLSIGKSEYTQYEFADGGYDRTVLRRQRCEMRLIFSGQDAPTRVPLSLLP</sequence>
<reference evidence="1" key="1">
    <citation type="submission" date="2016-10" db="EMBL/GenBank/DDBJ databases">
        <authorList>
            <person name="Varghese N."/>
            <person name="Submissions S."/>
        </authorList>
    </citation>
    <scope>NUCLEOTIDE SEQUENCE [LARGE SCALE GENOMIC DNA]</scope>
    <source>
        <strain evidence="1">YR281</strain>
    </source>
</reference>
<name>A0A7Z7BCE6_9BURK</name>
<evidence type="ECO:0000313" key="1">
    <source>
        <dbReference type="EMBL" id="SDI70562.1"/>
    </source>
</evidence>
<proteinExistence type="predicted"/>